<feature type="domain" description="FAD-binding" evidence="4">
    <location>
        <begin position="6"/>
        <end position="350"/>
    </location>
</feature>
<dbReference type="OrthoDB" id="8670884at2"/>
<evidence type="ECO:0000256" key="1">
    <source>
        <dbReference type="ARBA" id="ARBA00001974"/>
    </source>
</evidence>
<dbReference type="Pfam" id="PF01494">
    <property type="entry name" value="FAD_binding_3"/>
    <property type="match status" value="1"/>
</dbReference>
<dbReference type="InterPro" id="IPR002938">
    <property type="entry name" value="FAD-bd"/>
</dbReference>
<comment type="caution">
    <text evidence="5">The sequence shown here is derived from an EMBL/GenBank/DDBJ whole genome shotgun (WGS) entry which is preliminary data.</text>
</comment>
<gene>
    <name evidence="5" type="ORF">FPZ12_011465</name>
</gene>
<dbReference type="InterPro" id="IPR036188">
    <property type="entry name" value="FAD/NAD-bd_sf"/>
</dbReference>
<keyword evidence="3" id="KW-0274">FAD</keyword>
<dbReference type="Proteomes" id="UP000319769">
    <property type="component" value="Unassembled WGS sequence"/>
</dbReference>
<name>A0A5N0V9H1_9PSEU</name>
<evidence type="ECO:0000256" key="3">
    <source>
        <dbReference type="ARBA" id="ARBA00022827"/>
    </source>
</evidence>
<keyword evidence="2" id="KW-0285">Flavoprotein</keyword>
<comment type="cofactor">
    <cofactor evidence="1">
        <name>FAD</name>
        <dbReference type="ChEBI" id="CHEBI:57692"/>
    </cofactor>
</comment>
<dbReference type="EMBL" id="VMNW02000012">
    <property type="protein sequence ID" value="KAA9162665.1"/>
    <property type="molecule type" value="Genomic_DNA"/>
</dbReference>
<proteinExistence type="predicted"/>
<reference evidence="5" key="1">
    <citation type="submission" date="2019-09" db="EMBL/GenBank/DDBJ databases">
        <authorList>
            <person name="Teo W.F.A."/>
            <person name="Duangmal K."/>
        </authorList>
    </citation>
    <scope>NUCLEOTIDE SEQUENCE [LARGE SCALE GENOMIC DNA]</scope>
    <source>
        <strain evidence="5">K81G1</strain>
    </source>
</reference>
<keyword evidence="6" id="KW-1185">Reference proteome</keyword>
<evidence type="ECO:0000313" key="5">
    <source>
        <dbReference type="EMBL" id="KAA9162665.1"/>
    </source>
</evidence>
<dbReference type="RefSeq" id="WP_144757835.1">
    <property type="nucleotide sequence ID" value="NZ_VMNW02000012.1"/>
</dbReference>
<dbReference type="PANTHER" id="PTHR43004">
    <property type="entry name" value="TRK SYSTEM POTASSIUM UPTAKE PROTEIN"/>
    <property type="match status" value="1"/>
</dbReference>
<dbReference type="GO" id="GO:0016709">
    <property type="term" value="F:oxidoreductase activity, acting on paired donors, with incorporation or reduction of molecular oxygen, NAD(P)H as one donor, and incorporation of one atom of oxygen"/>
    <property type="evidence" value="ECO:0007669"/>
    <property type="project" value="UniProtKB-ARBA"/>
</dbReference>
<evidence type="ECO:0000259" key="4">
    <source>
        <dbReference type="Pfam" id="PF01494"/>
    </source>
</evidence>
<protein>
    <submittedName>
        <fullName evidence="5">FAD-dependent monooxygenase</fullName>
    </submittedName>
</protein>
<evidence type="ECO:0000313" key="6">
    <source>
        <dbReference type="Proteomes" id="UP000319769"/>
    </source>
</evidence>
<dbReference type="Gene3D" id="3.50.50.60">
    <property type="entry name" value="FAD/NAD(P)-binding domain"/>
    <property type="match status" value="1"/>
</dbReference>
<accession>A0A5N0V9H1</accession>
<organism evidence="5 6">
    <name type="scientific">Amycolatopsis acidicola</name>
    <dbReference type="NCBI Taxonomy" id="2596893"/>
    <lineage>
        <taxon>Bacteria</taxon>
        <taxon>Bacillati</taxon>
        <taxon>Actinomycetota</taxon>
        <taxon>Actinomycetes</taxon>
        <taxon>Pseudonocardiales</taxon>
        <taxon>Pseudonocardiaceae</taxon>
        <taxon>Amycolatopsis</taxon>
    </lineage>
</organism>
<dbReference type="SUPFAM" id="SSF51905">
    <property type="entry name" value="FAD/NAD(P)-binding domain"/>
    <property type="match status" value="1"/>
</dbReference>
<dbReference type="InterPro" id="IPR050641">
    <property type="entry name" value="RIFMO-like"/>
</dbReference>
<keyword evidence="5" id="KW-0503">Monooxygenase</keyword>
<dbReference type="AlphaFoldDB" id="A0A5N0V9H1"/>
<keyword evidence="5" id="KW-0560">Oxidoreductase</keyword>
<evidence type="ECO:0000256" key="2">
    <source>
        <dbReference type="ARBA" id="ARBA00022630"/>
    </source>
</evidence>
<dbReference type="PRINTS" id="PR00420">
    <property type="entry name" value="RNGMNOXGNASE"/>
</dbReference>
<dbReference type="GO" id="GO:0071949">
    <property type="term" value="F:FAD binding"/>
    <property type="evidence" value="ECO:0007669"/>
    <property type="project" value="InterPro"/>
</dbReference>
<dbReference type="Gene3D" id="3.30.70.2450">
    <property type="match status" value="1"/>
</dbReference>
<dbReference type="PANTHER" id="PTHR43004:SF19">
    <property type="entry name" value="BINDING MONOOXYGENASE, PUTATIVE (JCVI)-RELATED"/>
    <property type="match status" value="1"/>
</dbReference>
<sequence>MHNRGRVIVVGAGPVGAVAALAAARRGFAVTLVERNAEVEFDAAPRAATFHPSTLEILDGLAIMPDFLSVGLVCRYFDFWDRPGHALVARMDHDVLRDVTQFPYVVQTEQHKLVRIALERLRKLPDVEILLGWQVDSISQDETGVTVRAANGTAERHITGSWLLGCDGGRSTVRKQLDIEFEGYTWPERFAVLTTRFDFAAAMGCSERSYFADPDQWVNLFKVAGDDLRGRWRVVFAAPADSSDEEVLSDASAKECLAGLHPDAGLGDLVHRNLYNVHQRVAKRFRAGRVFLAGDAAHVNNPIGGLGLNCGIHDAMELVGTLEQAGDDAGAPLLDRYERRRRTVNIEFVQQQTVDNKQRLEEKDPAKRRERLDALRAIADDETRQLAFLRRTSLLDGVQRAQAID</sequence>